<dbReference type="Pfam" id="PF04576">
    <property type="entry name" value="Zein-binding"/>
    <property type="match status" value="1"/>
</dbReference>
<evidence type="ECO:0000259" key="8">
    <source>
        <dbReference type="PROSITE" id="PS51775"/>
    </source>
</evidence>
<protein>
    <submittedName>
        <fullName evidence="9">Homeobox-leucine zipper HDG12-like protein</fullName>
    </submittedName>
</protein>
<gene>
    <name evidence="9" type="ORF">F383_29389</name>
</gene>
<dbReference type="PANTHER" id="PTHR31448:SF39">
    <property type="entry name" value="MYOSIN-BINDING PROTEIN 4-RELATED"/>
    <property type="match status" value="1"/>
</dbReference>
<proteinExistence type="predicted"/>
<name>A0A0B0MX29_GOSAR</name>
<evidence type="ECO:0000313" key="9">
    <source>
        <dbReference type="EMBL" id="KHG04069.1"/>
    </source>
</evidence>
<comment type="subcellular location">
    <subcellularLocation>
        <location evidence="1">Membrane</location>
        <topology evidence="1">Single-pass membrane protein</topology>
    </subcellularLocation>
</comment>
<evidence type="ECO:0000256" key="6">
    <source>
        <dbReference type="SAM" id="MobiDB-lite"/>
    </source>
</evidence>
<dbReference type="GO" id="GO:0016020">
    <property type="term" value="C:membrane"/>
    <property type="evidence" value="ECO:0007669"/>
    <property type="project" value="UniProtKB-SubCell"/>
</dbReference>
<accession>A0A0B0MX29</accession>
<feature type="transmembrane region" description="Helical" evidence="7">
    <location>
        <begin position="20"/>
        <end position="43"/>
    </location>
</feature>
<evidence type="ECO:0000256" key="3">
    <source>
        <dbReference type="ARBA" id="ARBA00022989"/>
    </source>
</evidence>
<evidence type="ECO:0000256" key="1">
    <source>
        <dbReference type="ARBA" id="ARBA00004167"/>
    </source>
</evidence>
<dbReference type="InterPro" id="IPR007656">
    <property type="entry name" value="GTD-bd"/>
</dbReference>
<feature type="domain" description="GTD-binding" evidence="8">
    <location>
        <begin position="597"/>
        <end position="695"/>
    </location>
</feature>
<dbReference type="PANTHER" id="PTHR31448">
    <property type="entry name" value="MYOSIN-BINDING PROTEIN 2"/>
    <property type="match status" value="1"/>
</dbReference>
<keyword evidence="4 7" id="KW-0472">Membrane</keyword>
<sequence length="913" mass="101651">MATNSTSHVKRNLKGFTSALKSAACECFLIVLLFFYAAFSYLLTRFAHYCGLQAPCILCSRLDHVFGNEKPGYYWNLFCSNHRSEVSSLVSCNIHGKLVDGRGMCDNCLSSDIEENKSNSDIQRVSLENLGFEPAGFGNCDSQSLFFNRDLSPASKSTRFCLCCDKPWTPRSNAQGLPPLKSRGVEVARANFYLPRRLRHRNGLKKSKDKFSAPALTYIGNTGIDTSPHAGFTELKITSESESEIPFSDDEVSNCMVPDMNESKKESLVHSAPETPSKRLYNNLVKRKQPDSSEPHDFRYFYPNVQSENNVCDRKGQLADKKTNSSVLPELISLDDIPASSCLVGVPSYSASLLSDLISLVDKPPSVNVMETPFEASSGKHVTGASKNENISINKTDKSLKLISTSAGAGFETDQVVDDTAVVHSAHEDLNAVNTSPVYGEEKGASVFITEEPMQRYNKGVSKYPSLPVQNSSGEGIDLSFNNVGSEFPHDDDDFETTDESNPYGVQSFDNLFSAERSEFGSFGVNEDQSLPVQNSSEEGIHLSPELQGHSDDFETTNESDPYGVQSFDSLLYTERSEFDILEPLNESTFSEIEGEDPVDRLKRQVEHYQKCMDGLYKELEEERNASAIAANQAMAMITRLQEEKSNLQMEGLHYLRMMEEQAEYDGDALDKANDLLAEREKELQDLEAELEFYRLTFTDETHIENLTGASINLSNGHVSTETTSTFSVKDDQRFPSKTMFPDSDNPVAKSAWSEFEDQKLYISERLRDLERKVSKFAHHGTLPHISDRESLDEAANGGQHQQESLDESAPSQELSNTSVSEDQVVSKGNSHMVSNGQKGSENCNETGLASVENEISDLNEKLETLVADYKFLENSLKSLQIGNEGLVLIQEILHELRELRKLGIRRRNMSAS</sequence>
<dbReference type="Proteomes" id="UP000032142">
    <property type="component" value="Unassembled WGS sequence"/>
</dbReference>
<keyword evidence="9" id="KW-0371">Homeobox</keyword>
<keyword evidence="5" id="KW-0175">Coiled coil</keyword>
<evidence type="ECO:0000256" key="5">
    <source>
        <dbReference type="SAM" id="Coils"/>
    </source>
</evidence>
<evidence type="ECO:0000256" key="4">
    <source>
        <dbReference type="ARBA" id="ARBA00023136"/>
    </source>
</evidence>
<feature type="region of interest" description="Disordered" evidence="6">
    <location>
        <begin position="781"/>
        <end position="845"/>
    </location>
</feature>
<comment type="caution">
    <text evidence="9">The sequence shown here is derived from an EMBL/GenBank/DDBJ whole genome shotgun (WGS) entry which is preliminary data.</text>
</comment>
<reference evidence="10" key="1">
    <citation type="submission" date="2014-09" db="EMBL/GenBank/DDBJ databases">
        <authorList>
            <person name="Mudge J."/>
            <person name="Ramaraj T."/>
            <person name="Lindquist I.E."/>
            <person name="Bharti A.K."/>
            <person name="Sundararajan A."/>
            <person name="Cameron C.T."/>
            <person name="Woodward J.E."/>
            <person name="May G.D."/>
            <person name="Brubaker C."/>
            <person name="Broadhvest J."/>
            <person name="Wilkins T.A."/>
        </authorList>
    </citation>
    <scope>NUCLEOTIDE SEQUENCE</scope>
    <source>
        <strain evidence="10">cv. AKA8401</strain>
    </source>
</reference>
<dbReference type="PROSITE" id="PS51775">
    <property type="entry name" value="GTD_BINDING"/>
    <property type="match status" value="1"/>
</dbReference>
<feature type="coiled-coil region" evidence="5">
    <location>
        <begin position="849"/>
        <end position="876"/>
    </location>
</feature>
<keyword evidence="2 7" id="KW-0812">Transmembrane</keyword>
<feature type="compositionally biased region" description="Polar residues" evidence="6">
    <location>
        <begin position="810"/>
        <end position="845"/>
    </location>
</feature>
<dbReference type="GO" id="GO:0080115">
    <property type="term" value="F:myosin XI tail binding"/>
    <property type="evidence" value="ECO:0007669"/>
    <property type="project" value="UniProtKB-ARBA"/>
</dbReference>
<keyword evidence="3 7" id="KW-1133">Transmembrane helix</keyword>
<evidence type="ECO:0000256" key="7">
    <source>
        <dbReference type="SAM" id="Phobius"/>
    </source>
</evidence>
<keyword evidence="9" id="KW-0238">DNA-binding</keyword>
<dbReference type="EMBL" id="JRRC01404745">
    <property type="protein sequence ID" value="KHG04069.1"/>
    <property type="molecule type" value="Genomic_DNA"/>
</dbReference>
<dbReference type="InterPro" id="IPR039306">
    <property type="entry name" value="MYOB"/>
</dbReference>
<evidence type="ECO:0000256" key="2">
    <source>
        <dbReference type="ARBA" id="ARBA00022692"/>
    </source>
</evidence>
<dbReference type="GO" id="GO:0003677">
    <property type="term" value="F:DNA binding"/>
    <property type="evidence" value="ECO:0007669"/>
    <property type="project" value="UniProtKB-KW"/>
</dbReference>
<dbReference type="AlphaFoldDB" id="A0A0B0MX29"/>
<organism evidence="9 10">
    <name type="scientific">Gossypium arboreum</name>
    <name type="common">Tree cotton</name>
    <name type="synonym">Gossypium nanking</name>
    <dbReference type="NCBI Taxonomy" id="29729"/>
    <lineage>
        <taxon>Eukaryota</taxon>
        <taxon>Viridiplantae</taxon>
        <taxon>Streptophyta</taxon>
        <taxon>Embryophyta</taxon>
        <taxon>Tracheophyta</taxon>
        <taxon>Spermatophyta</taxon>
        <taxon>Magnoliopsida</taxon>
        <taxon>eudicotyledons</taxon>
        <taxon>Gunneridae</taxon>
        <taxon>Pentapetalae</taxon>
        <taxon>rosids</taxon>
        <taxon>malvids</taxon>
        <taxon>Malvales</taxon>
        <taxon>Malvaceae</taxon>
        <taxon>Malvoideae</taxon>
        <taxon>Gossypium</taxon>
    </lineage>
</organism>
<keyword evidence="10" id="KW-1185">Reference proteome</keyword>
<evidence type="ECO:0000313" key="10">
    <source>
        <dbReference type="Proteomes" id="UP000032142"/>
    </source>
</evidence>
<feature type="coiled-coil region" evidence="5">
    <location>
        <begin position="599"/>
        <end position="697"/>
    </location>
</feature>